<evidence type="ECO:0000313" key="3">
    <source>
        <dbReference type="EMBL" id="CAK9160456.1"/>
    </source>
</evidence>
<evidence type="ECO:0000256" key="1">
    <source>
        <dbReference type="ARBA" id="ARBA00022729"/>
    </source>
</evidence>
<gene>
    <name evidence="3" type="ORF">ILEXP_LOCUS29221</name>
</gene>
<evidence type="ECO:0000313" key="4">
    <source>
        <dbReference type="Proteomes" id="UP001642360"/>
    </source>
</evidence>
<organism evidence="3 4">
    <name type="scientific">Ilex paraguariensis</name>
    <name type="common">yerba mate</name>
    <dbReference type="NCBI Taxonomy" id="185542"/>
    <lineage>
        <taxon>Eukaryota</taxon>
        <taxon>Viridiplantae</taxon>
        <taxon>Streptophyta</taxon>
        <taxon>Embryophyta</taxon>
        <taxon>Tracheophyta</taxon>
        <taxon>Spermatophyta</taxon>
        <taxon>Magnoliopsida</taxon>
        <taxon>eudicotyledons</taxon>
        <taxon>Gunneridae</taxon>
        <taxon>Pentapetalae</taxon>
        <taxon>asterids</taxon>
        <taxon>campanulids</taxon>
        <taxon>Aquifoliales</taxon>
        <taxon>Aquifoliaceae</taxon>
        <taxon>Ilex</taxon>
    </lineage>
</organism>
<keyword evidence="4" id="KW-1185">Reference proteome</keyword>
<keyword evidence="1" id="KW-0732">Signal</keyword>
<proteinExistence type="predicted"/>
<dbReference type="Gene3D" id="3.80.10.10">
    <property type="entry name" value="Ribonuclease Inhibitor"/>
    <property type="match status" value="1"/>
</dbReference>
<dbReference type="InterPro" id="IPR032675">
    <property type="entry name" value="LRR_dom_sf"/>
</dbReference>
<feature type="region of interest" description="Disordered" evidence="2">
    <location>
        <begin position="66"/>
        <end position="123"/>
    </location>
</feature>
<dbReference type="SUPFAM" id="SSF52058">
    <property type="entry name" value="L domain-like"/>
    <property type="match status" value="1"/>
</dbReference>
<dbReference type="Proteomes" id="UP001642360">
    <property type="component" value="Unassembled WGS sequence"/>
</dbReference>
<feature type="compositionally biased region" description="Low complexity" evidence="2">
    <location>
        <begin position="85"/>
        <end position="104"/>
    </location>
</feature>
<sequence length="123" mass="12447">MLASLSIETVAQNSRLNNNSLVGNIPMSLTTVNSLQVLDLSNNRLTGPTPVNGSFQLFTPISFANNQLDPPPVLPPPPATPTPPSSSSVGNSATGAIAGGVAAKSGKKKSKDSGPVTTPALKT</sequence>
<reference evidence="3 4" key="1">
    <citation type="submission" date="2024-02" db="EMBL/GenBank/DDBJ databases">
        <authorList>
            <person name="Vignale AGUSTIN F."/>
            <person name="Sosa J E."/>
            <person name="Modenutti C."/>
        </authorList>
    </citation>
    <scope>NUCLEOTIDE SEQUENCE [LARGE SCALE GENOMIC DNA]</scope>
</reference>
<dbReference type="PANTHER" id="PTHR47988">
    <property type="entry name" value="SOMATIC EMBRYOGENESIS RECEPTOR KINASE 1"/>
    <property type="match status" value="1"/>
</dbReference>
<dbReference type="Pfam" id="PF00560">
    <property type="entry name" value="LRR_1"/>
    <property type="match status" value="1"/>
</dbReference>
<protein>
    <submittedName>
        <fullName evidence="3">Uncharacterized protein</fullName>
    </submittedName>
</protein>
<evidence type="ECO:0000256" key="2">
    <source>
        <dbReference type="SAM" id="MobiDB-lite"/>
    </source>
</evidence>
<name>A0ABC8STE6_9AQUA</name>
<feature type="compositionally biased region" description="Pro residues" evidence="2">
    <location>
        <begin position="69"/>
        <end position="84"/>
    </location>
</feature>
<comment type="caution">
    <text evidence="3">The sequence shown here is derived from an EMBL/GenBank/DDBJ whole genome shotgun (WGS) entry which is preliminary data.</text>
</comment>
<dbReference type="EMBL" id="CAUOFW020003525">
    <property type="protein sequence ID" value="CAK9160456.1"/>
    <property type="molecule type" value="Genomic_DNA"/>
</dbReference>
<dbReference type="InterPro" id="IPR001611">
    <property type="entry name" value="Leu-rich_rpt"/>
</dbReference>
<dbReference type="AlphaFoldDB" id="A0ABC8STE6"/>
<accession>A0ABC8STE6</accession>